<dbReference type="GO" id="GO:0006950">
    <property type="term" value="P:response to stress"/>
    <property type="evidence" value="ECO:0007669"/>
    <property type="project" value="TreeGrafter"/>
</dbReference>
<dbReference type="EMBL" id="RBWE01000001">
    <property type="protein sequence ID" value="RKO65653.1"/>
    <property type="molecule type" value="Genomic_DNA"/>
</dbReference>
<dbReference type="InterPro" id="IPR000835">
    <property type="entry name" value="HTH_MarR-typ"/>
</dbReference>
<dbReference type="PROSITE" id="PS50995">
    <property type="entry name" value="HTH_MARR_2"/>
    <property type="match status" value="1"/>
</dbReference>
<evidence type="ECO:0000256" key="1">
    <source>
        <dbReference type="SAM" id="MobiDB-lite"/>
    </source>
</evidence>
<dbReference type="SUPFAM" id="SSF46785">
    <property type="entry name" value="Winged helix' DNA-binding domain"/>
    <property type="match status" value="1"/>
</dbReference>
<dbReference type="OrthoDB" id="327696at2"/>
<dbReference type="RefSeq" id="WP_121450126.1">
    <property type="nucleotide sequence ID" value="NZ_RBWE01000001.1"/>
</dbReference>
<dbReference type="InterPro" id="IPR036390">
    <property type="entry name" value="WH_DNA-bd_sf"/>
</dbReference>
<dbReference type="SMART" id="SM00347">
    <property type="entry name" value="HTH_MARR"/>
    <property type="match status" value="1"/>
</dbReference>
<name>A0A494WSF0_9FIRM</name>
<gene>
    <name evidence="3" type="ORF">D7024_00835</name>
</gene>
<keyword evidence="4" id="KW-1185">Reference proteome</keyword>
<evidence type="ECO:0000259" key="2">
    <source>
        <dbReference type="PROSITE" id="PS50995"/>
    </source>
</evidence>
<dbReference type="Pfam" id="PF01047">
    <property type="entry name" value="MarR"/>
    <property type="match status" value="1"/>
</dbReference>
<dbReference type="InterPro" id="IPR039422">
    <property type="entry name" value="MarR/SlyA-like"/>
</dbReference>
<reference evidence="3 4" key="1">
    <citation type="submission" date="2018-10" db="EMBL/GenBank/DDBJ databases">
        <authorList>
            <person name="Grouzdev D.S."/>
            <person name="Krutkina M.S."/>
            <person name="Tourova T.P."/>
            <person name="Nazina T.N."/>
        </authorList>
    </citation>
    <scope>NUCLEOTIDE SEQUENCE [LARGE SCALE GENOMIC DNA]</scope>
    <source>
        <strain evidence="3 4">435</strain>
    </source>
</reference>
<organism evidence="3 4">
    <name type="scientific">Desulfofundulus salinus</name>
    <dbReference type="NCBI Taxonomy" id="2419843"/>
    <lineage>
        <taxon>Bacteria</taxon>
        <taxon>Bacillati</taxon>
        <taxon>Bacillota</taxon>
        <taxon>Clostridia</taxon>
        <taxon>Eubacteriales</taxon>
        <taxon>Peptococcaceae</taxon>
        <taxon>Desulfofundulus</taxon>
    </lineage>
</organism>
<sequence length="177" mass="19968">MSDQKLSAWLDRLEEVFNQVARRLHAELDHHLMEGLTGSQFIVLMRIFRRGRMSVSEVAGDMRVSLSAITALVDRLHRAGFVERRRDDDDRRVVWLELTPKGEEVVRSCLATRRRVMEKYLGQLPEEDVKQLVRIYEKLLSILIREGAGGAGGRSGHSRGTELEASSGDGSNAPKAE</sequence>
<evidence type="ECO:0000313" key="4">
    <source>
        <dbReference type="Proteomes" id="UP000271256"/>
    </source>
</evidence>
<dbReference type="AlphaFoldDB" id="A0A494WSF0"/>
<accession>A0A494WSF0</accession>
<dbReference type="Gene3D" id="1.10.10.10">
    <property type="entry name" value="Winged helix-like DNA-binding domain superfamily/Winged helix DNA-binding domain"/>
    <property type="match status" value="1"/>
</dbReference>
<dbReference type="PANTHER" id="PTHR33164">
    <property type="entry name" value="TRANSCRIPTIONAL REGULATOR, MARR FAMILY"/>
    <property type="match status" value="1"/>
</dbReference>
<protein>
    <submittedName>
        <fullName evidence="3">MarR family transcriptional regulator</fullName>
    </submittedName>
</protein>
<dbReference type="PANTHER" id="PTHR33164:SF99">
    <property type="entry name" value="MARR FAMILY REGULATORY PROTEIN"/>
    <property type="match status" value="1"/>
</dbReference>
<comment type="caution">
    <text evidence="3">The sequence shown here is derived from an EMBL/GenBank/DDBJ whole genome shotgun (WGS) entry which is preliminary data.</text>
</comment>
<dbReference type="Proteomes" id="UP000271256">
    <property type="component" value="Unassembled WGS sequence"/>
</dbReference>
<evidence type="ECO:0000313" key="3">
    <source>
        <dbReference type="EMBL" id="RKO65653.1"/>
    </source>
</evidence>
<proteinExistence type="predicted"/>
<dbReference type="GO" id="GO:0003700">
    <property type="term" value="F:DNA-binding transcription factor activity"/>
    <property type="evidence" value="ECO:0007669"/>
    <property type="project" value="InterPro"/>
</dbReference>
<feature type="domain" description="HTH marR-type" evidence="2">
    <location>
        <begin position="10"/>
        <end position="141"/>
    </location>
</feature>
<feature type="region of interest" description="Disordered" evidence="1">
    <location>
        <begin position="149"/>
        <end position="177"/>
    </location>
</feature>
<dbReference type="InterPro" id="IPR036388">
    <property type="entry name" value="WH-like_DNA-bd_sf"/>
</dbReference>
<dbReference type="PRINTS" id="PR00598">
    <property type="entry name" value="HTHMARR"/>
</dbReference>